<feature type="region of interest" description="Disordered" evidence="4">
    <location>
        <begin position="1"/>
        <end position="64"/>
    </location>
</feature>
<feature type="coiled-coil region" evidence="3">
    <location>
        <begin position="137"/>
        <end position="164"/>
    </location>
</feature>
<name>A0A2V1D5A9_9PLEO</name>
<evidence type="ECO:0000256" key="2">
    <source>
        <dbReference type="ARBA" id="ARBA00023242"/>
    </source>
</evidence>
<reference evidence="6 7" key="1">
    <citation type="journal article" date="2018" name="Sci. Rep.">
        <title>Comparative genomics provides insights into the lifestyle and reveals functional heterogeneity of dark septate endophytic fungi.</title>
        <authorList>
            <person name="Knapp D.G."/>
            <person name="Nemeth J.B."/>
            <person name="Barry K."/>
            <person name="Hainaut M."/>
            <person name="Henrissat B."/>
            <person name="Johnson J."/>
            <person name="Kuo A."/>
            <person name="Lim J.H.P."/>
            <person name="Lipzen A."/>
            <person name="Nolan M."/>
            <person name="Ohm R.A."/>
            <person name="Tamas L."/>
            <person name="Grigoriev I.V."/>
            <person name="Spatafora J.W."/>
            <person name="Nagy L.G."/>
            <person name="Kovacs G.M."/>
        </authorList>
    </citation>
    <scope>NUCLEOTIDE SEQUENCE [LARGE SCALE GENOMIC DNA]</scope>
    <source>
        <strain evidence="6 7">DSE2036</strain>
    </source>
</reference>
<feature type="region of interest" description="Disordered" evidence="4">
    <location>
        <begin position="227"/>
        <end position="416"/>
    </location>
</feature>
<dbReference type="GO" id="GO:0000976">
    <property type="term" value="F:transcription cis-regulatory region binding"/>
    <property type="evidence" value="ECO:0007669"/>
    <property type="project" value="InterPro"/>
</dbReference>
<keyword evidence="2" id="KW-0539">Nucleus</keyword>
<evidence type="ECO:0000256" key="1">
    <source>
        <dbReference type="ARBA" id="ARBA00004123"/>
    </source>
</evidence>
<evidence type="ECO:0000313" key="7">
    <source>
        <dbReference type="Proteomes" id="UP000244855"/>
    </source>
</evidence>
<dbReference type="GO" id="GO:0090575">
    <property type="term" value="C:RNA polymerase II transcription regulator complex"/>
    <property type="evidence" value="ECO:0007669"/>
    <property type="project" value="TreeGrafter"/>
</dbReference>
<dbReference type="OrthoDB" id="2285533at2759"/>
<accession>A0A2V1D5A9</accession>
<keyword evidence="7" id="KW-1185">Reference proteome</keyword>
<dbReference type="PANTHER" id="PTHR40621">
    <property type="entry name" value="TRANSCRIPTION FACTOR KAPC-RELATED"/>
    <property type="match status" value="1"/>
</dbReference>
<feature type="compositionally biased region" description="Low complexity" evidence="4">
    <location>
        <begin position="201"/>
        <end position="212"/>
    </location>
</feature>
<feature type="domain" description="BZIP" evidence="5">
    <location>
        <begin position="118"/>
        <end position="132"/>
    </location>
</feature>
<keyword evidence="3" id="KW-0175">Coiled coil</keyword>
<dbReference type="Proteomes" id="UP000244855">
    <property type="component" value="Unassembled WGS sequence"/>
</dbReference>
<dbReference type="STRING" id="97972.A0A2V1D5A9"/>
<dbReference type="PANTHER" id="PTHR40621:SF9">
    <property type="entry name" value="MEAB PROTEIN"/>
    <property type="match status" value="1"/>
</dbReference>
<gene>
    <name evidence="6" type="ORF">DM02DRAFT_697198</name>
</gene>
<proteinExistence type="predicted"/>
<dbReference type="InterPro" id="IPR046347">
    <property type="entry name" value="bZIP_sf"/>
</dbReference>
<feature type="compositionally biased region" description="Polar residues" evidence="4">
    <location>
        <begin position="328"/>
        <end position="346"/>
    </location>
</feature>
<dbReference type="Gene3D" id="1.20.5.170">
    <property type="match status" value="1"/>
</dbReference>
<feature type="compositionally biased region" description="Polar residues" evidence="4">
    <location>
        <begin position="400"/>
        <end position="411"/>
    </location>
</feature>
<feature type="compositionally biased region" description="Low complexity" evidence="4">
    <location>
        <begin position="298"/>
        <end position="310"/>
    </location>
</feature>
<feature type="compositionally biased region" description="Basic and acidic residues" evidence="4">
    <location>
        <begin position="24"/>
        <end position="33"/>
    </location>
</feature>
<feature type="compositionally biased region" description="Polar residues" evidence="4">
    <location>
        <begin position="257"/>
        <end position="290"/>
    </location>
</feature>
<feature type="compositionally biased region" description="Low complexity" evidence="4">
    <location>
        <begin position="380"/>
        <end position="390"/>
    </location>
</feature>
<feature type="region of interest" description="Disordered" evidence="4">
    <location>
        <begin position="193"/>
        <end position="215"/>
    </location>
</feature>
<evidence type="ECO:0000259" key="5">
    <source>
        <dbReference type="PROSITE" id="PS00036"/>
    </source>
</evidence>
<dbReference type="SUPFAM" id="SSF57959">
    <property type="entry name" value="Leucine zipper domain"/>
    <property type="match status" value="1"/>
</dbReference>
<evidence type="ECO:0000313" key="6">
    <source>
        <dbReference type="EMBL" id="PVH93211.1"/>
    </source>
</evidence>
<evidence type="ECO:0000256" key="3">
    <source>
        <dbReference type="SAM" id="Coils"/>
    </source>
</evidence>
<dbReference type="EMBL" id="KZ805606">
    <property type="protein sequence ID" value="PVH93211.1"/>
    <property type="molecule type" value="Genomic_DNA"/>
</dbReference>
<dbReference type="PROSITE" id="PS00036">
    <property type="entry name" value="BZIP_BASIC"/>
    <property type="match status" value="1"/>
</dbReference>
<dbReference type="CDD" id="cd14688">
    <property type="entry name" value="bZIP_YAP"/>
    <property type="match status" value="1"/>
</dbReference>
<dbReference type="InterPro" id="IPR050936">
    <property type="entry name" value="AP-1-like"/>
</dbReference>
<feature type="compositionally biased region" description="Acidic residues" evidence="4">
    <location>
        <begin position="354"/>
        <end position="364"/>
    </location>
</feature>
<dbReference type="SMART" id="SM00338">
    <property type="entry name" value="BRLZ"/>
    <property type="match status" value="1"/>
</dbReference>
<dbReference type="GO" id="GO:0001228">
    <property type="term" value="F:DNA-binding transcription activator activity, RNA polymerase II-specific"/>
    <property type="evidence" value="ECO:0007669"/>
    <property type="project" value="TreeGrafter"/>
</dbReference>
<evidence type="ECO:0000256" key="4">
    <source>
        <dbReference type="SAM" id="MobiDB-lite"/>
    </source>
</evidence>
<organism evidence="6 7">
    <name type="scientific">Periconia macrospinosa</name>
    <dbReference type="NCBI Taxonomy" id="97972"/>
    <lineage>
        <taxon>Eukaryota</taxon>
        <taxon>Fungi</taxon>
        <taxon>Dikarya</taxon>
        <taxon>Ascomycota</taxon>
        <taxon>Pezizomycotina</taxon>
        <taxon>Dothideomycetes</taxon>
        <taxon>Pleosporomycetidae</taxon>
        <taxon>Pleosporales</taxon>
        <taxon>Massarineae</taxon>
        <taxon>Periconiaceae</taxon>
        <taxon>Periconia</taxon>
    </lineage>
</organism>
<comment type="subcellular location">
    <subcellularLocation>
        <location evidence="1">Nucleus</location>
    </subcellularLocation>
</comment>
<protein>
    <recommendedName>
        <fullName evidence="5">BZIP domain-containing protein</fullName>
    </recommendedName>
</protein>
<dbReference type="InterPro" id="IPR004827">
    <property type="entry name" value="bZIP"/>
</dbReference>
<sequence>MTAAVGKTEDPRDCSTSSDPEPEIYPHEDEHEQTYTQDNPQPQKRKGGRKPVSIQPRPPPTLHPSITFTHCTLFTLLCTNVSPLHTSLPIRPHTSPVTLMSKTTLTNPRKIYATSEERKQRNRQAQAAFRERRTEYIKQLESTIKHHEDTLQNLQNSHRNAADECLMLRYKNSLLERILLEKGIDVQAELRAKTGSPNLGPTRAAASTAASPNQAPLQQRAILNRQQQRRSLGGPPKAEGVHGLPMIQPDGAVPNRSPLSQPTPVSHLSSPSTTATRSPNFVPQGTSVSPNFGPLPPHQQQQQQQQQQLRPQPPRSNYTPMMGPQRPSLVTNQPPSNGMSSASTVGSGAKQEYDEQADMLDQEEPSDHSAGPGPYPQNFPPNSMHSQSMQPPMPPANNQSFTSPASATPNDGGNVFNGMNHLFDPYDPMLDADPFGLSASMHFPTMYESR</sequence>
<dbReference type="AlphaFoldDB" id="A0A2V1D5A9"/>